<dbReference type="InterPro" id="IPR005538">
    <property type="entry name" value="LrgA/CidA"/>
</dbReference>
<protein>
    <submittedName>
        <fullName evidence="7">Putative effector of mureinhydrolase LrgA</fullName>
    </submittedName>
</protein>
<dbReference type="RefSeq" id="WP_084261721.1">
    <property type="nucleotide sequence ID" value="NZ_AP018933.1"/>
</dbReference>
<evidence type="ECO:0000256" key="2">
    <source>
        <dbReference type="ARBA" id="ARBA00022475"/>
    </source>
</evidence>
<keyword evidence="3 6" id="KW-0812">Transmembrane</keyword>
<keyword evidence="8" id="KW-1185">Reference proteome</keyword>
<keyword evidence="5 6" id="KW-0472">Membrane</keyword>
<dbReference type="OrthoDB" id="385012at2"/>
<comment type="subcellular location">
    <subcellularLocation>
        <location evidence="1">Cell membrane</location>
        <topology evidence="1">Multi-pass membrane protein</topology>
    </subcellularLocation>
</comment>
<evidence type="ECO:0000256" key="3">
    <source>
        <dbReference type="ARBA" id="ARBA00022692"/>
    </source>
</evidence>
<keyword evidence="7" id="KW-0378">Hydrolase</keyword>
<dbReference type="AlphaFoldDB" id="A0A348HBA7"/>
<feature type="transmembrane region" description="Helical" evidence="6">
    <location>
        <begin position="85"/>
        <end position="107"/>
    </location>
</feature>
<dbReference type="GO" id="GO:0016787">
    <property type="term" value="F:hydrolase activity"/>
    <property type="evidence" value="ECO:0007669"/>
    <property type="project" value="UniProtKB-KW"/>
</dbReference>
<feature type="transmembrane region" description="Helical" evidence="6">
    <location>
        <begin position="27"/>
        <end position="46"/>
    </location>
</feature>
<dbReference type="STRING" id="1123510.GCA_000620025_00198"/>
<evidence type="ECO:0000313" key="8">
    <source>
        <dbReference type="Proteomes" id="UP000267342"/>
    </source>
</evidence>
<accession>A0A348HBA7</accession>
<dbReference type="GO" id="GO:0005886">
    <property type="term" value="C:plasma membrane"/>
    <property type="evidence" value="ECO:0007669"/>
    <property type="project" value="UniProtKB-SubCell"/>
</dbReference>
<reference evidence="7 8" key="1">
    <citation type="submission" date="2018-09" db="EMBL/GenBank/DDBJ databases">
        <title>Zymobacter palmae IAM14233 (=T109) whole genome analysis.</title>
        <authorList>
            <person name="Yanase H."/>
        </authorList>
    </citation>
    <scope>NUCLEOTIDE SEQUENCE [LARGE SCALE GENOMIC DNA]</scope>
    <source>
        <strain evidence="7 8">IAM14233</strain>
    </source>
</reference>
<name>A0A348HBA7_9GAMM</name>
<keyword evidence="2" id="KW-1003">Cell membrane</keyword>
<dbReference type="EMBL" id="AP018933">
    <property type="protein sequence ID" value="BBG28909.1"/>
    <property type="molecule type" value="Genomic_DNA"/>
</dbReference>
<gene>
    <name evidence="7" type="ORF">ZBT109_0109</name>
</gene>
<organism evidence="7 8">
    <name type="scientific">Zymobacter palmae</name>
    <dbReference type="NCBI Taxonomy" id="33074"/>
    <lineage>
        <taxon>Bacteria</taxon>
        <taxon>Pseudomonadati</taxon>
        <taxon>Pseudomonadota</taxon>
        <taxon>Gammaproteobacteria</taxon>
        <taxon>Oceanospirillales</taxon>
        <taxon>Halomonadaceae</taxon>
        <taxon>Zymobacter group</taxon>
        <taxon>Zymobacter</taxon>
    </lineage>
</organism>
<keyword evidence="4 6" id="KW-1133">Transmembrane helix</keyword>
<evidence type="ECO:0000256" key="5">
    <source>
        <dbReference type="ARBA" id="ARBA00023136"/>
    </source>
</evidence>
<dbReference type="PANTHER" id="PTHR33931:SF2">
    <property type="entry name" value="HOLIN-LIKE PROTEIN CIDA"/>
    <property type="match status" value="1"/>
</dbReference>
<feature type="transmembrane region" description="Helical" evidence="6">
    <location>
        <begin position="58"/>
        <end position="79"/>
    </location>
</feature>
<dbReference type="Proteomes" id="UP000267342">
    <property type="component" value="Chromosome"/>
</dbReference>
<proteinExistence type="predicted"/>
<evidence type="ECO:0000256" key="4">
    <source>
        <dbReference type="ARBA" id="ARBA00022989"/>
    </source>
</evidence>
<evidence type="ECO:0000313" key="7">
    <source>
        <dbReference type="EMBL" id="BBG28909.1"/>
    </source>
</evidence>
<dbReference type="PANTHER" id="PTHR33931">
    <property type="entry name" value="HOLIN-LIKE PROTEIN CIDA-RELATED"/>
    <property type="match status" value="1"/>
</dbReference>
<evidence type="ECO:0000256" key="1">
    <source>
        <dbReference type="ARBA" id="ARBA00004651"/>
    </source>
</evidence>
<evidence type="ECO:0000256" key="6">
    <source>
        <dbReference type="SAM" id="Phobius"/>
    </source>
</evidence>
<dbReference type="Pfam" id="PF03788">
    <property type="entry name" value="LrgA"/>
    <property type="match status" value="1"/>
</dbReference>
<sequence>MPLLAGMSILLLCQLLGETLESLFHLPIPGSVIGMVILLIGLMVYGRVPEGLRITSNGLMRYLALLFIPAGVGVMERWPLIRSNLLSITVTLIVSAIALQASIALFMRFMLKRQGLLEDHDIDPTLAGAEAVEQDKEDRS</sequence>
<dbReference type="KEGG" id="zpl:ZBT109_0109"/>